<dbReference type="RefSeq" id="WP_046971338.1">
    <property type="nucleotide sequence ID" value="NZ_JPLA01000020.1"/>
</dbReference>
<sequence>MKHTTFGLALTLLFSCTTAAIAADNAKTLVVRDYTDSVAPADQEAYEAGIKAFNQCLSQHGFKYNWGAWVHETGDTYAYSYVTDPLPWSAFDAMRTAGKACDGAIRTGVNPHLKSEISAFMEIHPELSHMANGQTINQPYIEVISFKLKQGHEAREAFLDVVKKITAAADKSKWPNYYATGEIRDAGGDAPDFQVLIPAKSWEEIGKEPATPLWAMVESVYGKPEAQAMRKSLNDAVQEQNSHVDSYNTDLSYKASGK</sequence>
<dbReference type="Proteomes" id="UP000035481">
    <property type="component" value="Unassembled WGS sequence"/>
</dbReference>
<dbReference type="AlphaFoldDB" id="A0A0G9H473"/>
<protein>
    <submittedName>
        <fullName evidence="3">Uncharacterized protein</fullName>
    </submittedName>
</protein>
<gene>
    <name evidence="3" type="ORF">Y882_07945</name>
</gene>
<name>A0A0G9H473_9GAMM</name>
<keyword evidence="2" id="KW-0732">Signal</keyword>
<organism evidence="3 4">
    <name type="scientific">Dyella japonica DSM 16301</name>
    <dbReference type="NCBI Taxonomy" id="1440762"/>
    <lineage>
        <taxon>Bacteria</taxon>
        <taxon>Pseudomonadati</taxon>
        <taxon>Pseudomonadota</taxon>
        <taxon>Gammaproteobacteria</taxon>
        <taxon>Lysobacterales</taxon>
        <taxon>Rhodanobacteraceae</taxon>
        <taxon>Dyella</taxon>
    </lineage>
</organism>
<evidence type="ECO:0000256" key="1">
    <source>
        <dbReference type="SAM" id="MobiDB-lite"/>
    </source>
</evidence>
<evidence type="ECO:0000256" key="2">
    <source>
        <dbReference type="SAM" id="SignalP"/>
    </source>
</evidence>
<feature type="region of interest" description="Disordered" evidence="1">
    <location>
        <begin position="231"/>
        <end position="258"/>
    </location>
</feature>
<comment type="caution">
    <text evidence="3">The sequence shown here is derived from an EMBL/GenBank/DDBJ whole genome shotgun (WGS) entry which is preliminary data.</text>
</comment>
<dbReference type="OrthoDB" id="5947802at2"/>
<feature type="compositionally biased region" description="Polar residues" evidence="1">
    <location>
        <begin position="235"/>
        <end position="251"/>
    </location>
</feature>
<dbReference type="PATRIC" id="fig|1440762.4.peg.1073"/>
<proteinExistence type="predicted"/>
<dbReference type="EMBL" id="JPLA01000020">
    <property type="protein sequence ID" value="KLD64276.1"/>
    <property type="molecule type" value="Genomic_DNA"/>
</dbReference>
<evidence type="ECO:0000313" key="4">
    <source>
        <dbReference type="Proteomes" id="UP000035481"/>
    </source>
</evidence>
<feature type="chain" id="PRO_5002576284" evidence="2">
    <location>
        <begin position="23"/>
        <end position="258"/>
    </location>
</feature>
<accession>A0A0G9H473</accession>
<dbReference type="PROSITE" id="PS51257">
    <property type="entry name" value="PROKAR_LIPOPROTEIN"/>
    <property type="match status" value="1"/>
</dbReference>
<evidence type="ECO:0000313" key="3">
    <source>
        <dbReference type="EMBL" id="KLD64276.1"/>
    </source>
</evidence>
<feature type="signal peptide" evidence="2">
    <location>
        <begin position="1"/>
        <end position="22"/>
    </location>
</feature>
<reference evidence="3 4" key="1">
    <citation type="journal article" date="2015" name="Antonie Van Leeuwenhoek">
        <title>A phylogenomic and molecular marker based taxonomic framework for the order Xanthomonadales: proposal to transfer the families Algiphilaceae and Solimonadaceae to the order Nevskiales ord. nov. and to create a new family within the order Xanthomonadales, the family Rhodanobacteraceae fam. nov., containing the genus Rhodanobacter and its closest relatives.</title>
        <authorList>
            <person name="Naushad S."/>
            <person name="Adeolu M."/>
            <person name="Wong S."/>
            <person name="Sohail M."/>
            <person name="Schellhorn H.E."/>
            <person name="Gupta R.S."/>
        </authorList>
    </citation>
    <scope>NUCLEOTIDE SEQUENCE [LARGE SCALE GENOMIC DNA]</scope>
    <source>
        <strain evidence="3 4">DSM 16301</strain>
    </source>
</reference>